<dbReference type="EC" id="2.7.11.1" evidence="3"/>
<dbReference type="OrthoDB" id="5526615at2"/>
<dbReference type="PANTHER" id="PTHR23150:SF19">
    <property type="entry name" value="FORMYLGLYCINE-GENERATING ENZYME"/>
    <property type="match status" value="1"/>
</dbReference>
<organism evidence="3 4">
    <name type="scientific">Enhygromyxa salina</name>
    <dbReference type="NCBI Taxonomy" id="215803"/>
    <lineage>
        <taxon>Bacteria</taxon>
        <taxon>Pseudomonadati</taxon>
        <taxon>Myxococcota</taxon>
        <taxon>Polyangia</taxon>
        <taxon>Nannocystales</taxon>
        <taxon>Nannocystaceae</taxon>
        <taxon>Enhygromyxa</taxon>
    </lineage>
</organism>
<keyword evidence="3" id="KW-0418">Kinase</keyword>
<dbReference type="GO" id="GO:0120147">
    <property type="term" value="F:formylglycine-generating oxidase activity"/>
    <property type="evidence" value="ECO:0007669"/>
    <property type="project" value="TreeGrafter"/>
</dbReference>
<dbReference type="InterPro" id="IPR007111">
    <property type="entry name" value="NACHT_NTPase"/>
</dbReference>
<keyword evidence="3" id="KW-0808">Transferase</keyword>
<evidence type="ECO:0000313" key="4">
    <source>
        <dbReference type="Proteomes" id="UP000238823"/>
    </source>
</evidence>
<accession>A0A2S9YYQ1</accession>
<dbReference type="RefSeq" id="WP_106087249.1">
    <property type="nucleotide sequence ID" value="NZ_PVNL01000002.1"/>
</dbReference>
<feature type="domain" description="NACHT" evidence="2">
    <location>
        <begin position="561"/>
        <end position="715"/>
    </location>
</feature>
<dbReference type="Proteomes" id="UP000238823">
    <property type="component" value="Unassembled WGS sequence"/>
</dbReference>
<dbReference type="GO" id="GO:0004674">
    <property type="term" value="F:protein serine/threonine kinase activity"/>
    <property type="evidence" value="ECO:0007669"/>
    <property type="project" value="UniProtKB-EC"/>
</dbReference>
<feature type="domain" description="Sulfatase-modifying factor enzyme-like" evidence="1">
    <location>
        <begin position="975"/>
        <end position="1193"/>
    </location>
</feature>
<comment type="caution">
    <text evidence="3">The sequence shown here is derived from an EMBL/GenBank/DDBJ whole genome shotgun (WGS) entry which is preliminary data.</text>
</comment>
<reference evidence="3 4" key="1">
    <citation type="submission" date="2018-03" db="EMBL/GenBank/DDBJ databases">
        <title>Draft Genome Sequences of the Obligatory Marine Myxobacteria Enhygromyxa salina SWB007.</title>
        <authorList>
            <person name="Poehlein A."/>
            <person name="Moghaddam J.A."/>
            <person name="Harms H."/>
            <person name="Alanjari M."/>
            <person name="Koenig G.M."/>
            <person name="Daniel R."/>
            <person name="Schaeberle T.F."/>
        </authorList>
    </citation>
    <scope>NUCLEOTIDE SEQUENCE [LARGE SCALE GENOMIC DNA]</scope>
    <source>
        <strain evidence="3 4">SWB007</strain>
    </source>
</reference>
<dbReference type="InterPro" id="IPR005532">
    <property type="entry name" value="SUMF_dom"/>
</dbReference>
<dbReference type="EMBL" id="PVNL01000002">
    <property type="protein sequence ID" value="PRQ10189.1"/>
    <property type="molecule type" value="Genomic_DNA"/>
</dbReference>
<dbReference type="Pfam" id="PF05729">
    <property type="entry name" value="NACHT"/>
    <property type="match status" value="1"/>
</dbReference>
<sequence length="1222" mass="135726">MSRADWGTSAREAEAYLADVYATHTGFELVVVTSAEQDDRVALRKRLQQHGARIEVVEPSLAAVAEAPVLEADQPGGAVRWIELRDDASAEEAKRAWRELAVALNRSRDRLRSRHRYVWVLAGPLWLRRIMTVHAQDIYSGAFKAPHVIARRWPELGWLHIPSLQFDTSGAWTRLSSVLLTDLDGTLDREMLDVDVVFISGDLTAHGQPAEFEQVDSFLLQLCSRLERRSDTRPLVLAVPGDRDMQRERPAFERWCEVLDGWNQRSGSGNGAGDPLLDASIVSSLELLFANYLDWARRWAPQTDMVGMKPSVGHVRDWVRSHLPGDWSVIIEKDDWQVGIQGFNTVWASRAGGTLGGRIACEQLAAVSHESAREVRTWAGLIQDLSWVTGASPETSRLPRSSRWDLCLHSHGCARSSEEPSPIATPWPDRIIPGRLSGSFTRENSEGISGYSVGRLNAETVRVKSRFWVTSGAEQDWRLGSAPWSAKAQTPWGAKAALDTTSVSSEEIERYQLDMLERSLGQPKSLIEPRLTLSMPASDRELSESLSVPAAFALLRERGGRVLSVGGPFGSGRTCLLAWVWRELVAHGPGSLGLPEDTVPIYVPVQGLTGERRGLGDLIQTMVSRSRFADLGTRLFRRGRLLLMFDGLDEIPDLRDHAEVIGWIEEILDGLSDSLVIVTHSGVPSPSFGAGSLPLRLPPLDFDQIRALVRQWHERDDSGSPRPDALVEQLALAPDPASERLAEFAHSPGWLALLWKEVLAHGGPFSYWATIDLYREGLRAELVGYAFLSERKTFEALAAWIHEQRGRRWASASEWHAAIEQTRASSDHVTTEGLLERGLMAGMLRRRGDQLGFTHVGIQEYLTAAHLREHHRVDELAKVLVERLDDGWWREVISMVLMDDPQDYPLATIPFLHACASHPSFPHWAGSPMLERMFDVPAVKNGLVRISKRVRERLLQPASIPPSRIEAPRGGVELSRVPGGPFTMGAPDSEPGGTRDERSVHELTLDAFYIARTPVTNTEYGRYLRANPGTPTPRFWDDRRFNQPEQPVVGVSWDEASAYCDWAGLALPTEAQWERACRAGTTTRFHAGDNEADLARVGWYARNADGRVHAVRTRDPNALGLFDMHGNVREWCRDDFGSYAKIPRVGDGLRHPPSETGSRVYRGGSYLDGPAEARSAARRPILPSYRLDSLGFRPIALVSGQARPSVAAATAASQSTSVRTST</sequence>
<dbReference type="AlphaFoldDB" id="A0A2S9YYQ1"/>
<dbReference type="InterPro" id="IPR016187">
    <property type="entry name" value="CTDL_fold"/>
</dbReference>
<dbReference type="PANTHER" id="PTHR23150">
    <property type="entry name" value="SULFATASE MODIFYING FACTOR 1, 2"/>
    <property type="match status" value="1"/>
</dbReference>
<dbReference type="SUPFAM" id="SSF52540">
    <property type="entry name" value="P-loop containing nucleoside triphosphate hydrolases"/>
    <property type="match status" value="1"/>
</dbReference>
<evidence type="ECO:0000259" key="1">
    <source>
        <dbReference type="Pfam" id="PF03781"/>
    </source>
</evidence>
<evidence type="ECO:0000313" key="3">
    <source>
        <dbReference type="EMBL" id="PRQ10189.1"/>
    </source>
</evidence>
<protein>
    <submittedName>
        <fullName evidence="3">Serine/threonine-protein kinase pkn1</fullName>
        <ecNumber evidence="3">2.7.11.1</ecNumber>
    </submittedName>
</protein>
<dbReference type="Pfam" id="PF03781">
    <property type="entry name" value="FGE-sulfatase"/>
    <property type="match status" value="1"/>
</dbReference>
<dbReference type="InterPro" id="IPR042095">
    <property type="entry name" value="SUMF_sf"/>
</dbReference>
<dbReference type="Gene3D" id="3.90.1580.10">
    <property type="entry name" value="paralog of FGE (formylglycine-generating enzyme)"/>
    <property type="match status" value="1"/>
</dbReference>
<dbReference type="SUPFAM" id="SSF56300">
    <property type="entry name" value="Metallo-dependent phosphatases"/>
    <property type="match status" value="1"/>
</dbReference>
<dbReference type="InterPro" id="IPR051043">
    <property type="entry name" value="Sulfatase_Mod_Factor_Kinase"/>
</dbReference>
<name>A0A2S9YYQ1_9BACT</name>
<gene>
    <name evidence="3" type="primary">pkn1_1</name>
    <name evidence="3" type="ORF">ENSA7_01380</name>
</gene>
<evidence type="ECO:0000259" key="2">
    <source>
        <dbReference type="Pfam" id="PF05729"/>
    </source>
</evidence>
<dbReference type="Gene3D" id="3.40.50.300">
    <property type="entry name" value="P-loop containing nucleotide triphosphate hydrolases"/>
    <property type="match status" value="1"/>
</dbReference>
<dbReference type="InterPro" id="IPR027417">
    <property type="entry name" value="P-loop_NTPase"/>
</dbReference>
<dbReference type="InterPro" id="IPR029052">
    <property type="entry name" value="Metallo-depent_PP-like"/>
</dbReference>
<dbReference type="SUPFAM" id="SSF56436">
    <property type="entry name" value="C-type lectin-like"/>
    <property type="match status" value="1"/>
</dbReference>
<proteinExistence type="predicted"/>